<evidence type="ECO:0000256" key="1">
    <source>
        <dbReference type="SAM" id="Coils"/>
    </source>
</evidence>
<organism evidence="2 3">
    <name type="scientific">Trypanosoma rangeli SC58</name>
    <dbReference type="NCBI Taxonomy" id="429131"/>
    <lineage>
        <taxon>Eukaryota</taxon>
        <taxon>Discoba</taxon>
        <taxon>Euglenozoa</taxon>
        <taxon>Kinetoplastea</taxon>
        <taxon>Metakinetoplastina</taxon>
        <taxon>Trypanosomatida</taxon>
        <taxon>Trypanosomatidae</taxon>
        <taxon>Trypanosoma</taxon>
        <taxon>Herpetosoma</taxon>
    </lineage>
</organism>
<evidence type="ECO:0000313" key="3">
    <source>
        <dbReference type="Proteomes" id="UP000031737"/>
    </source>
</evidence>
<keyword evidence="1" id="KW-0175">Coiled coil</keyword>
<reference evidence="2 3" key="1">
    <citation type="submission" date="2013-07" db="EMBL/GenBank/DDBJ databases">
        <authorList>
            <person name="Stoco P.H."/>
            <person name="Wagner G."/>
            <person name="Gerber A."/>
            <person name="Zaha A."/>
            <person name="Thompson C."/>
            <person name="Bartholomeu D.C."/>
            <person name="Luckemeyer D.D."/>
            <person name="Bahia D."/>
            <person name="Loreto E."/>
            <person name="Prestes E.B."/>
            <person name="Lima F.M."/>
            <person name="Rodrigues-Luiz G."/>
            <person name="Vallejo G.A."/>
            <person name="Filho J.F."/>
            <person name="Monteiro K.M."/>
            <person name="Tyler K.M."/>
            <person name="de Almeida L.G."/>
            <person name="Ortiz M.F."/>
            <person name="Siervo M.A."/>
            <person name="de Moraes M.H."/>
            <person name="Cunha O.L."/>
            <person name="Mendonca-Neto R."/>
            <person name="Silva R."/>
            <person name="Teixeira S.M."/>
            <person name="Murta S.M."/>
            <person name="Sincero T.C."/>
            <person name="Mendes T.A."/>
            <person name="Urmenyi T.P."/>
            <person name="Silva V.G."/>
            <person name="da Rocha W.D."/>
            <person name="Andersson B."/>
            <person name="Romanha A.J."/>
            <person name="Steindel M."/>
            <person name="de Vasconcelos A.T."/>
            <person name="Grisard E.C."/>
        </authorList>
    </citation>
    <scope>NUCLEOTIDE SEQUENCE [LARGE SCALE GENOMIC DNA]</scope>
    <source>
        <strain evidence="2 3">SC58</strain>
    </source>
</reference>
<keyword evidence="3" id="KW-1185">Reference proteome</keyword>
<dbReference type="OrthoDB" id="250492at2759"/>
<dbReference type="VEuPathDB" id="TriTrypDB:TRSC58_04956"/>
<name>A0A061IZ49_TRYRA</name>
<sequence>MSVDVLTQEPAGPVTCKLASDVGSLPSTAESCGGSTSRDDVSGASQLCKRCVHLLFPAEKQGAGELNPTAYLSIVQRLQEKVHVLQEALLTSNQCTFLLDSLRRPGDPSTTEVPLQRPRSFGEGNVARRMRNEWTQAVETNNTITSLQHVVSQIDAENFDAWMSEAFLNCWNNCDVSQMDSVYINAWEEASKEKVTASPFHAKQERIGGATNASANPCVAVDPVIFVDITAVIHKGEPRPPAATCGEDSSRVEIDAGGKDLAAENVRLHEEVAEMQRALEVRDEEVRRQKVELAGLNQTVKRLQECNKALQESFEALQHRCDDATKTTCASELRYKGLIATIASLEVESKQKKRRLCSGQT</sequence>
<dbReference type="Proteomes" id="UP000031737">
    <property type="component" value="Unassembled WGS sequence"/>
</dbReference>
<dbReference type="EMBL" id="AUPL01004956">
    <property type="protein sequence ID" value="ESL07355.1"/>
    <property type="molecule type" value="Genomic_DNA"/>
</dbReference>
<protein>
    <submittedName>
        <fullName evidence="2">Uncharacterized protein</fullName>
    </submittedName>
</protein>
<gene>
    <name evidence="2" type="ORF">TRSC58_04956</name>
</gene>
<dbReference type="AlphaFoldDB" id="A0A061IZ49"/>
<evidence type="ECO:0000313" key="2">
    <source>
        <dbReference type="EMBL" id="ESL07355.1"/>
    </source>
</evidence>
<feature type="coiled-coil region" evidence="1">
    <location>
        <begin position="293"/>
        <end position="327"/>
    </location>
</feature>
<comment type="caution">
    <text evidence="2">The sequence shown here is derived from an EMBL/GenBank/DDBJ whole genome shotgun (WGS) entry which is preliminary data.</text>
</comment>
<proteinExistence type="predicted"/>
<accession>A0A061IZ49</accession>